<evidence type="ECO:0000313" key="4">
    <source>
        <dbReference type="Proteomes" id="UP001303222"/>
    </source>
</evidence>
<comment type="caution">
    <text evidence="3">The sequence shown here is derived from an EMBL/GenBank/DDBJ whole genome shotgun (WGS) entry which is preliminary data.</text>
</comment>
<keyword evidence="4" id="KW-1185">Reference proteome</keyword>
<accession>A0AAN6SGJ4</accession>
<dbReference type="EMBL" id="MU859116">
    <property type="protein sequence ID" value="KAK3952835.1"/>
    <property type="molecule type" value="Genomic_DNA"/>
</dbReference>
<feature type="chain" id="PRO_5043050510" evidence="2">
    <location>
        <begin position="27"/>
        <end position="251"/>
    </location>
</feature>
<organism evidence="3 4">
    <name type="scientific">Pseudoneurospora amorphoporcata</name>
    <dbReference type="NCBI Taxonomy" id="241081"/>
    <lineage>
        <taxon>Eukaryota</taxon>
        <taxon>Fungi</taxon>
        <taxon>Dikarya</taxon>
        <taxon>Ascomycota</taxon>
        <taxon>Pezizomycotina</taxon>
        <taxon>Sordariomycetes</taxon>
        <taxon>Sordariomycetidae</taxon>
        <taxon>Sordariales</taxon>
        <taxon>Sordariaceae</taxon>
        <taxon>Pseudoneurospora</taxon>
    </lineage>
</organism>
<dbReference type="AlphaFoldDB" id="A0AAN6SGJ4"/>
<feature type="region of interest" description="Disordered" evidence="1">
    <location>
        <begin position="207"/>
        <end position="244"/>
    </location>
</feature>
<reference evidence="3" key="1">
    <citation type="journal article" date="2023" name="Mol. Phylogenet. Evol.">
        <title>Genome-scale phylogeny and comparative genomics of the fungal order Sordariales.</title>
        <authorList>
            <person name="Hensen N."/>
            <person name="Bonometti L."/>
            <person name="Westerberg I."/>
            <person name="Brannstrom I.O."/>
            <person name="Guillou S."/>
            <person name="Cros-Aarteil S."/>
            <person name="Calhoun S."/>
            <person name="Haridas S."/>
            <person name="Kuo A."/>
            <person name="Mondo S."/>
            <person name="Pangilinan J."/>
            <person name="Riley R."/>
            <person name="LaButti K."/>
            <person name="Andreopoulos B."/>
            <person name="Lipzen A."/>
            <person name="Chen C."/>
            <person name="Yan M."/>
            <person name="Daum C."/>
            <person name="Ng V."/>
            <person name="Clum A."/>
            <person name="Steindorff A."/>
            <person name="Ohm R.A."/>
            <person name="Martin F."/>
            <person name="Silar P."/>
            <person name="Natvig D.O."/>
            <person name="Lalanne C."/>
            <person name="Gautier V."/>
            <person name="Ament-Velasquez S.L."/>
            <person name="Kruys A."/>
            <person name="Hutchinson M.I."/>
            <person name="Powell A.J."/>
            <person name="Barry K."/>
            <person name="Miller A.N."/>
            <person name="Grigoriev I.V."/>
            <person name="Debuchy R."/>
            <person name="Gladieux P."/>
            <person name="Hiltunen Thoren M."/>
            <person name="Johannesson H."/>
        </authorList>
    </citation>
    <scope>NUCLEOTIDE SEQUENCE</scope>
    <source>
        <strain evidence="3">CBS 626.80</strain>
    </source>
</reference>
<keyword evidence="2" id="KW-0732">Signal</keyword>
<gene>
    <name evidence="3" type="ORF">QBC32DRAFT_340403</name>
</gene>
<proteinExistence type="predicted"/>
<protein>
    <submittedName>
        <fullName evidence="3">Uncharacterized protein</fullName>
    </submittedName>
</protein>
<feature type="signal peptide" evidence="2">
    <location>
        <begin position="1"/>
        <end position="26"/>
    </location>
</feature>
<name>A0AAN6SGJ4_9PEZI</name>
<evidence type="ECO:0000313" key="3">
    <source>
        <dbReference type="EMBL" id="KAK3952835.1"/>
    </source>
</evidence>
<sequence>MQPFLSGETTLALLLITLTLLLFAAAGDEHPYEPYHRKYPVEAGRSSVELAAEQPQVKADELVVRLDCLQQQTGNLDREERRRRRRRTTTTEVARREITRKGVGFGLAKPEPYSYLLRSSSLTSRLPSRFRPRNLEVLAALLSYQSLHTSPLPTTPLSLSSILKSDMAGGWSLGGLGLPLLKTVRGRSLRSIQQCRGKGVKYVGGAGGGASGEEEVWQWQRERRGEEKPSELQLQQGLRSAGGRAVEVIGD</sequence>
<feature type="compositionally biased region" description="Basic and acidic residues" evidence="1">
    <location>
        <begin position="220"/>
        <end position="230"/>
    </location>
</feature>
<evidence type="ECO:0000256" key="2">
    <source>
        <dbReference type="SAM" id="SignalP"/>
    </source>
</evidence>
<dbReference type="Proteomes" id="UP001303222">
    <property type="component" value="Unassembled WGS sequence"/>
</dbReference>
<evidence type="ECO:0000256" key="1">
    <source>
        <dbReference type="SAM" id="MobiDB-lite"/>
    </source>
</evidence>
<reference evidence="3" key="2">
    <citation type="submission" date="2023-06" db="EMBL/GenBank/DDBJ databases">
        <authorList>
            <consortium name="Lawrence Berkeley National Laboratory"/>
            <person name="Mondo S.J."/>
            <person name="Hensen N."/>
            <person name="Bonometti L."/>
            <person name="Westerberg I."/>
            <person name="Brannstrom I.O."/>
            <person name="Guillou S."/>
            <person name="Cros-Aarteil S."/>
            <person name="Calhoun S."/>
            <person name="Haridas S."/>
            <person name="Kuo A."/>
            <person name="Pangilinan J."/>
            <person name="Riley R."/>
            <person name="Labutti K."/>
            <person name="Andreopoulos B."/>
            <person name="Lipzen A."/>
            <person name="Chen C."/>
            <person name="Yanf M."/>
            <person name="Daum C."/>
            <person name="Ng V."/>
            <person name="Clum A."/>
            <person name="Steindorff A."/>
            <person name="Ohm R."/>
            <person name="Martin F."/>
            <person name="Silar P."/>
            <person name="Natvig D."/>
            <person name="Lalanne C."/>
            <person name="Gautier V."/>
            <person name="Ament-Velasquez S.L."/>
            <person name="Kruys A."/>
            <person name="Hutchinson M.I."/>
            <person name="Powell A.J."/>
            <person name="Barry K."/>
            <person name="Miller A.N."/>
            <person name="Grigoriev I.V."/>
            <person name="Debuchy R."/>
            <person name="Gladieux P."/>
            <person name="Thoren M.H."/>
            <person name="Johannesson H."/>
        </authorList>
    </citation>
    <scope>NUCLEOTIDE SEQUENCE</scope>
    <source>
        <strain evidence="3">CBS 626.80</strain>
    </source>
</reference>